<dbReference type="Pfam" id="PF03747">
    <property type="entry name" value="ADP_ribosyl_GH"/>
    <property type="match status" value="1"/>
</dbReference>
<dbReference type="RefSeq" id="WP_205120372.1">
    <property type="nucleotide sequence ID" value="NZ_JAFBCM010000001.1"/>
</dbReference>
<proteinExistence type="predicted"/>
<dbReference type="InterPro" id="IPR036705">
    <property type="entry name" value="Ribosyl_crysJ1_sf"/>
</dbReference>
<dbReference type="Gene3D" id="1.10.4080.10">
    <property type="entry name" value="ADP-ribosylation/Crystallin J1"/>
    <property type="match status" value="1"/>
</dbReference>
<evidence type="ECO:0000313" key="1">
    <source>
        <dbReference type="EMBL" id="MFC3759790.1"/>
    </source>
</evidence>
<accession>A0ABV7Y6A5</accession>
<organism evidence="1 2">
    <name type="scientific">Tenggerimyces flavus</name>
    <dbReference type="NCBI Taxonomy" id="1708749"/>
    <lineage>
        <taxon>Bacteria</taxon>
        <taxon>Bacillati</taxon>
        <taxon>Actinomycetota</taxon>
        <taxon>Actinomycetes</taxon>
        <taxon>Propionibacteriales</taxon>
        <taxon>Nocardioidaceae</taxon>
        <taxon>Tenggerimyces</taxon>
    </lineage>
</organism>
<reference evidence="2" key="1">
    <citation type="journal article" date="2019" name="Int. J. Syst. Evol. Microbiol.">
        <title>The Global Catalogue of Microorganisms (GCM) 10K type strain sequencing project: providing services to taxonomists for standard genome sequencing and annotation.</title>
        <authorList>
            <consortium name="The Broad Institute Genomics Platform"/>
            <consortium name="The Broad Institute Genome Sequencing Center for Infectious Disease"/>
            <person name="Wu L."/>
            <person name="Ma J."/>
        </authorList>
    </citation>
    <scope>NUCLEOTIDE SEQUENCE [LARGE SCALE GENOMIC DNA]</scope>
    <source>
        <strain evidence="2">CGMCC 4.7241</strain>
    </source>
</reference>
<dbReference type="Proteomes" id="UP001595699">
    <property type="component" value="Unassembled WGS sequence"/>
</dbReference>
<comment type="caution">
    <text evidence="1">The sequence shown here is derived from an EMBL/GenBank/DDBJ whole genome shotgun (WGS) entry which is preliminary data.</text>
</comment>
<evidence type="ECO:0000313" key="2">
    <source>
        <dbReference type="Proteomes" id="UP001595699"/>
    </source>
</evidence>
<keyword evidence="2" id="KW-1185">Reference proteome</keyword>
<protein>
    <submittedName>
        <fullName evidence="1">ADP-ribosylglycohydrolase family protein</fullName>
    </submittedName>
</protein>
<dbReference type="SUPFAM" id="SSF101478">
    <property type="entry name" value="ADP-ribosylglycohydrolase"/>
    <property type="match status" value="1"/>
</dbReference>
<sequence length="391" mass="42552">MLDELGALGLAPGWTYSEPTEWEALFASLPAVPVVPVALDATYRDRVHGAWAGRIAGNMLGKPVEDGDFWTVAKLRRYLELAGAYPLTDYVPVLDAPPEEFAFVSRWTETVRGQVDGSSRDDDVDYTVLALHLLEVHGRALTPEDVGDAWLERLPFRQTYTAERAAYRNLVRGLPVPETATWRNPYREWIGAQIRADAFGYVLPGDPLGAARLAYADASLSHVANGVYGEMWAAALVSLAFGASSVRSLVEDSLAVVPPQSRLAEAVRDVLALSSRGLSWDAAMEEIESRYGHYHWVHTINNAAVLTAGLLWGEGDFTRTIALTVQGGLDTDSNGATAGSVAGILNGLSGIPPHWVEPLHDRVRSALFGFDNVRISDLADRTIRVAESFRG</sequence>
<gene>
    <name evidence="1" type="ORF">ACFOUW_03005</name>
</gene>
<dbReference type="EMBL" id="JBHRZH010000004">
    <property type="protein sequence ID" value="MFC3759790.1"/>
    <property type="molecule type" value="Genomic_DNA"/>
</dbReference>
<dbReference type="InterPro" id="IPR005502">
    <property type="entry name" value="Ribosyl_crysJ1"/>
</dbReference>
<name>A0ABV7Y6A5_9ACTN</name>